<dbReference type="Gene3D" id="3.30.565.10">
    <property type="entry name" value="Histidine kinase-like ATPase, C-terminal domain"/>
    <property type="match status" value="1"/>
</dbReference>
<feature type="chain" id="PRO_5019295835" description="histidine kinase" evidence="15">
    <location>
        <begin position="22"/>
        <end position="1033"/>
    </location>
</feature>
<feature type="transmembrane region" description="Helical" evidence="14">
    <location>
        <begin position="506"/>
        <end position="528"/>
    </location>
</feature>
<dbReference type="EC" id="2.7.13.3" evidence="3"/>
<keyword evidence="9" id="KW-0902">Two-component regulatory system</keyword>
<evidence type="ECO:0000259" key="16">
    <source>
        <dbReference type="PROSITE" id="PS50109"/>
    </source>
</evidence>
<dbReference type="InterPro" id="IPR036097">
    <property type="entry name" value="HisK_dim/P_sf"/>
</dbReference>
<keyword evidence="6" id="KW-0547">Nucleotide-binding</keyword>
<evidence type="ECO:0000256" key="3">
    <source>
        <dbReference type="ARBA" id="ARBA00012438"/>
    </source>
</evidence>
<dbReference type="InterPro" id="IPR036890">
    <property type="entry name" value="HATPase_C_sf"/>
</dbReference>
<keyword evidence="15" id="KW-0732">Signal</keyword>
<keyword evidence="8" id="KW-0067">ATP-binding</keyword>
<evidence type="ECO:0000256" key="14">
    <source>
        <dbReference type="SAM" id="Phobius"/>
    </source>
</evidence>
<comment type="caution">
    <text evidence="18">The sequence shown here is derived from an EMBL/GenBank/DDBJ whole genome shotgun (WGS) entry which is preliminary data.</text>
</comment>
<dbReference type="RefSeq" id="WP_124329161.1">
    <property type="nucleotide sequence ID" value="NZ_BEXT01000001.1"/>
</dbReference>
<dbReference type="SUPFAM" id="SSF55874">
    <property type="entry name" value="ATPase domain of HSP90 chaperone/DNA topoisomerase II/histidine kinase"/>
    <property type="match status" value="1"/>
</dbReference>
<feature type="domain" description="Histidine kinase" evidence="16">
    <location>
        <begin position="565"/>
        <end position="797"/>
    </location>
</feature>
<dbReference type="SUPFAM" id="SSF53850">
    <property type="entry name" value="Periplasmic binding protein-like II"/>
    <property type="match status" value="2"/>
</dbReference>
<dbReference type="SMART" id="SM00388">
    <property type="entry name" value="HisKA"/>
    <property type="match status" value="1"/>
</dbReference>
<dbReference type="GO" id="GO:0005524">
    <property type="term" value="F:ATP binding"/>
    <property type="evidence" value="ECO:0007669"/>
    <property type="project" value="UniProtKB-KW"/>
</dbReference>
<reference evidence="19" key="1">
    <citation type="submission" date="2017-11" db="EMBL/GenBank/DDBJ databases">
        <authorList>
            <person name="Watanabe M."/>
            <person name="Kojima H."/>
        </authorList>
    </citation>
    <scope>NUCLEOTIDE SEQUENCE [LARGE SCALE GENOMIC DNA]</scope>
    <source>
        <strain evidence="19">Tokyo 01</strain>
    </source>
</reference>
<evidence type="ECO:0000256" key="5">
    <source>
        <dbReference type="ARBA" id="ARBA00022679"/>
    </source>
</evidence>
<dbReference type="AlphaFoldDB" id="A0A401FYC0"/>
<dbReference type="Pfam" id="PF02518">
    <property type="entry name" value="HATPase_c"/>
    <property type="match status" value="1"/>
</dbReference>
<evidence type="ECO:0000259" key="17">
    <source>
        <dbReference type="PROSITE" id="PS50110"/>
    </source>
</evidence>
<keyword evidence="7" id="KW-0418">Kinase</keyword>
<evidence type="ECO:0000256" key="10">
    <source>
        <dbReference type="ARBA" id="ARBA00023136"/>
    </source>
</evidence>
<dbReference type="Gene3D" id="1.10.287.130">
    <property type="match status" value="1"/>
</dbReference>
<feature type="signal peptide" evidence="15">
    <location>
        <begin position="1"/>
        <end position="21"/>
    </location>
</feature>
<keyword evidence="19" id="KW-1185">Reference proteome</keyword>
<keyword evidence="4 11" id="KW-0597">Phosphoprotein</keyword>
<dbReference type="InterPro" id="IPR004358">
    <property type="entry name" value="Sig_transdc_His_kin-like_C"/>
</dbReference>
<feature type="coiled-coil region" evidence="12">
    <location>
        <begin position="531"/>
        <end position="558"/>
    </location>
</feature>
<evidence type="ECO:0000256" key="9">
    <source>
        <dbReference type="ARBA" id="ARBA00023012"/>
    </source>
</evidence>
<dbReference type="CDD" id="cd17546">
    <property type="entry name" value="REC_hyHK_CKI1_RcsC-like"/>
    <property type="match status" value="1"/>
</dbReference>
<dbReference type="InterPro" id="IPR005467">
    <property type="entry name" value="His_kinase_dom"/>
</dbReference>
<comment type="subcellular location">
    <subcellularLocation>
        <location evidence="2">Membrane</location>
    </subcellularLocation>
</comment>
<keyword evidence="5" id="KW-0808">Transferase</keyword>
<evidence type="ECO:0000256" key="4">
    <source>
        <dbReference type="ARBA" id="ARBA00022553"/>
    </source>
</evidence>
<reference evidence="19" key="2">
    <citation type="submission" date="2019-01" db="EMBL/GenBank/DDBJ databases">
        <title>Genome sequence of Desulfonema ishimotonii strain Tokyo 01.</title>
        <authorList>
            <person name="Fukui M."/>
        </authorList>
    </citation>
    <scope>NUCLEOTIDE SEQUENCE [LARGE SCALE GENOMIC DNA]</scope>
    <source>
        <strain evidence="19">Tokyo 01</strain>
    </source>
</reference>
<dbReference type="SMART" id="SM00448">
    <property type="entry name" value="REC"/>
    <property type="match status" value="1"/>
</dbReference>
<evidence type="ECO:0000256" key="13">
    <source>
        <dbReference type="SAM" id="MobiDB-lite"/>
    </source>
</evidence>
<feature type="domain" description="Response regulatory" evidence="17">
    <location>
        <begin position="825"/>
        <end position="945"/>
    </location>
</feature>
<dbReference type="SMART" id="SM00062">
    <property type="entry name" value="PBPb"/>
    <property type="match status" value="2"/>
</dbReference>
<dbReference type="SUPFAM" id="SSF52172">
    <property type="entry name" value="CheY-like"/>
    <property type="match status" value="1"/>
</dbReference>
<keyword evidence="10 14" id="KW-0472">Membrane</keyword>
<dbReference type="Pfam" id="PF00497">
    <property type="entry name" value="SBP_bac_3"/>
    <property type="match status" value="2"/>
</dbReference>
<dbReference type="Gene3D" id="3.40.50.2300">
    <property type="match status" value="1"/>
</dbReference>
<dbReference type="InterPro" id="IPR011006">
    <property type="entry name" value="CheY-like_superfamily"/>
</dbReference>
<keyword evidence="14" id="KW-0812">Transmembrane</keyword>
<evidence type="ECO:0000256" key="15">
    <source>
        <dbReference type="SAM" id="SignalP"/>
    </source>
</evidence>
<evidence type="ECO:0000313" key="19">
    <source>
        <dbReference type="Proteomes" id="UP000288096"/>
    </source>
</evidence>
<dbReference type="InterPro" id="IPR003661">
    <property type="entry name" value="HisK_dim/P_dom"/>
</dbReference>
<dbReference type="PROSITE" id="PS50109">
    <property type="entry name" value="HIS_KIN"/>
    <property type="match status" value="1"/>
</dbReference>
<dbReference type="InterPro" id="IPR001789">
    <property type="entry name" value="Sig_transdc_resp-reg_receiver"/>
</dbReference>
<dbReference type="InterPro" id="IPR003594">
    <property type="entry name" value="HATPase_dom"/>
</dbReference>
<organism evidence="18 19">
    <name type="scientific">Desulfonema ishimotonii</name>
    <dbReference type="NCBI Taxonomy" id="45657"/>
    <lineage>
        <taxon>Bacteria</taxon>
        <taxon>Pseudomonadati</taxon>
        <taxon>Thermodesulfobacteriota</taxon>
        <taxon>Desulfobacteria</taxon>
        <taxon>Desulfobacterales</taxon>
        <taxon>Desulfococcaceae</taxon>
        <taxon>Desulfonema</taxon>
    </lineage>
</organism>
<sequence length="1033" mass="116826">MNGIRHLIFLMLLWGLSTAAAGEIPDPLIIAVDTDYPPFSMRSAQGRPAGIFVDIWRVWARKTGRRVRFLPGTWTETLANLKNGSAHIHSGLFYSDARSAWIGFSRPFYETGSGFFHLARRGDQRFPDDFPGAYVGVISDTWHLEYFERQYPDMRLRPFPNNRAMIRALLQGTIDVFIDEPASTVPWLNRMGLSGEIVGGTPFLFRQKFHAGVLKGRNALTEIIDRGLAQISEKGMGEIEKRWIPDPAMRHVPDLHDSIILSAEEKAWLRQQHVVRVRYGHWPPFMFCDGGPPRGIAIDYVNTVFKRLGIRHTYIGCEQYSWPETLEHLKQGQDVDMVPTIVHSPERERFIRFTQNYLSLPFVIFTRDTGMFVSKLRELNGRTVAVEQDYMIHDRLSREYPEIRVTEVKDSEAALRAVSTGQADAYVGNLVVGSYLIAQKGLTNLKVAAPAPFRNQNQAMGVRKDWPDLAVLIDKTLYHMTPREHNRIRQRWLALRYEHGITPGDVWKWGIIIVSLLGAVLAVILIWNRRLKFEIRERETAERKLQNATLAAETANRAKSIFLANMSHELRTPLNAILGFSQLLAQGTNFTPDQRKNLGIIARSGEHLLALINQILDVSRIEAGRMTLDERRFDLHGLLEDLVAMFWLRAGEQSLRFDFERAPDLPRYICSDQIKLRQVLTNLLDNAIKFTPAGGVWLRVGRDNVPAAPQETFWFEVRDTGVGILPEEKDGLFNAFVQMKSGLESQKGAGLGLAICRSFVTLMGGRIGAISPAPPLPWADQKAGPGTLFRFTIRAGADNGEGENECPPTVSPPVGRPAPDYRHYRILVADDKWDNRQLLIQMLRPVAGEIREAPDGRTCADIWRSWRPHLIWMDLKMPVMNGYEAVRRIRAEDRETENGERPVIIAVTAGTSEAETEAALAGGCDECLHKPFRAEAIFTLMRQYLGSGTQCREDRPAPVPAETETPKRDLSSRDFDGLSPELVVQLRDMLVIADISRLSAIIDRIRETDAGLARTLKDLVDNFEYDKILAVIP</sequence>
<dbReference type="PRINTS" id="PR00344">
    <property type="entry name" value="BCTRLSENSOR"/>
</dbReference>
<name>A0A401FYC0_9BACT</name>
<dbReference type="Pfam" id="PF00512">
    <property type="entry name" value="HisKA"/>
    <property type="match status" value="1"/>
</dbReference>
<evidence type="ECO:0000313" key="18">
    <source>
        <dbReference type="EMBL" id="GBC61936.1"/>
    </source>
</evidence>
<dbReference type="CDD" id="cd01007">
    <property type="entry name" value="PBP2_BvgS_HisK_like"/>
    <property type="match status" value="1"/>
</dbReference>
<evidence type="ECO:0000256" key="6">
    <source>
        <dbReference type="ARBA" id="ARBA00022741"/>
    </source>
</evidence>
<dbReference type="OrthoDB" id="9176708at2"/>
<dbReference type="EMBL" id="BEXT01000001">
    <property type="protein sequence ID" value="GBC61936.1"/>
    <property type="molecule type" value="Genomic_DNA"/>
</dbReference>
<dbReference type="GO" id="GO:0000155">
    <property type="term" value="F:phosphorelay sensor kinase activity"/>
    <property type="evidence" value="ECO:0007669"/>
    <property type="project" value="InterPro"/>
</dbReference>
<evidence type="ECO:0000256" key="11">
    <source>
        <dbReference type="PROSITE-ProRule" id="PRU00169"/>
    </source>
</evidence>
<dbReference type="SMART" id="SM00387">
    <property type="entry name" value="HATPase_c"/>
    <property type="match status" value="1"/>
</dbReference>
<dbReference type="CDD" id="cd00082">
    <property type="entry name" value="HisKA"/>
    <property type="match status" value="1"/>
</dbReference>
<keyword evidence="14" id="KW-1133">Transmembrane helix</keyword>
<evidence type="ECO:0000256" key="12">
    <source>
        <dbReference type="SAM" id="Coils"/>
    </source>
</evidence>
<dbReference type="PANTHER" id="PTHR43047">
    <property type="entry name" value="TWO-COMPONENT HISTIDINE PROTEIN KINASE"/>
    <property type="match status" value="1"/>
</dbReference>
<gene>
    <name evidence="18" type="ORF">DENIS_2898</name>
</gene>
<evidence type="ECO:0000256" key="2">
    <source>
        <dbReference type="ARBA" id="ARBA00004370"/>
    </source>
</evidence>
<dbReference type="Proteomes" id="UP000288096">
    <property type="component" value="Unassembled WGS sequence"/>
</dbReference>
<dbReference type="Pfam" id="PF00072">
    <property type="entry name" value="Response_reg"/>
    <property type="match status" value="1"/>
</dbReference>
<dbReference type="InterPro" id="IPR001638">
    <property type="entry name" value="Solute-binding_3/MltF_N"/>
</dbReference>
<accession>A0A401FYC0</accession>
<dbReference type="Gene3D" id="3.40.190.10">
    <property type="entry name" value="Periplasmic binding protein-like II"/>
    <property type="match status" value="4"/>
</dbReference>
<comment type="catalytic activity">
    <reaction evidence="1">
        <text>ATP + protein L-histidine = ADP + protein N-phospho-L-histidine.</text>
        <dbReference type="EC" id="2.7.13.3"/>
    </reaction>
</comment>
<evidence type="ECO:0000256" key="8">
    <source>
        <dbReference type="ARBA" id="ARBA00022840"/>
    </source>
</evidence>
<feature type="region of interest" description="Disordered" evidence="13">
    <location>
        <begin position="949"/>
        <end position="972"/>
    </location>
</feature>
<evidence type="ECO:0000256" key="7">
    <source>
        <dbReference type="ARBA" id="ARBA00022777"/>
    </source>
</evidence>
<evidence type="ECO:0000256" key="1">
    <source>
        <dbReference type="ARBA" id="ARBA00000085"/>
    </source>
</evidence>
<feature type="modified residue" description="4-aspartylphosphate" evidence="11">
    <location>
        <position position="874"/>
    </location>
</feature>
<dbReference type="FunFam" id="1.10.287.130:FF:000038">
    <property type="entry name" value="Sensory transduction histidine kinase"/>
    <property type="match status" value="1"/>
</dbReference>
<proteinExistence type="predicted"/>
<keyword evidence="12" id="KW-0175">Coiled coil</keyword>
<dbReference type="SUPFAM" id="SSF47384">
    <property type="entry name" value="Homodimeric domain of signal transducing histidine kinase"/>
    <property type="match status" value="1"/>
</dbReference>
<protein>
    <recommendedName>
        <fullName evidence="3">histidine kinase</fullName>
        <ecNumber evidence="3">2.7.13.3</ecNumber>
    </recommendedName>
</protein>
<dbReference type="GO" id="GO:0016020">
    <property type="term" value="C:membrane"/>
    <property type="evidence" value="ECO:0007669"/>
    <property type="project" value="UniProtKB-SubCell"/>
</dbReference>
<dbReference type="PROSITE" id="PS50110">
    <property type="entry name" value="RESPONSE_REGULATORY"/>
    <property type="match status" value="1"/>
</dbReference>